<dbReference type="InterPro" id="IPR000744">
    <property type="entry name" value="NSF_attach"/>
</dbReference>
<dbReference type="GO" id="GO:0031201">
    <property type="term" value="C:SNARE complex"/>
    <property type="evidence" value="ECO:0007669"/>
    <property type="project" value="TreeGrafter"/>
</dbReference>
<dbReference type="GO" id="GO:0006886">
    <property type="term" value="P:intracellular protein transport"/>
    <property type="evidence" value="ECO:0007669"/>
    <property type="project" value="InterPro"/>
</dbReference>
<comment type="similarity">
    <text evidence="1">Belongs to the SNAP family.</text>
</comment>
<evidence type="ECO:0000256" key="2">
    <source>
        <dbReference type="ARBA" id="ARBA00022448"/>
    </source>
</evidence>
<keyword evidence="5" id="KW-1185">Reference proteome</keyword>
<evidence type="ECO:0000313" key="5">
    <source>
        <dbReference type="Proteomes" id="UP001311799"/>
    </source>
</evidence>
<accession>A0AAV9XV40</accession>
<dbReference type="GO" id="GO:0035494">
    <property type="term" value="P:SNARE complex disassembly"/>
    <property type="evidence" value="ECO:0007669"/>
    <property type="project" value="TreeGrafter"/>
</dbReference>
<evidence type="ECO:0000256" key="1">
    <source>
        <dbReference type="ARBA" id="ARBA00010050"/>
    </source>
</evidence>
<reference evidence="4 5" key="1">
    <citation type="submission" date="2023-10" db="EMBL/GenBank/DDBJ databases">
        <title>Comparative genomics analysis reveals potential genetic determinants of host preference in Cryptosporidium xiaoi.</title>
        <authorList>
            <person name="Xiao L."/>
            <person name="Li J."/>
        </authorList>
    </citation>
    <scope>NUCLEOTIDE SEQUENCE [LARGE SCALE GENOMIC DNA]</scope>
    <source>
        <strain evidence="4 5">52996</strain>
    </source>
</reference>
<evidence type="ECO:0000313" key="4">
    <source>
        <dbReference type="EMBL" id="KAK6588546.1"/>
    </source>
</evidence>
<dbReference type="Proteomes" id="UP001311799">
    <property type="component" value="Unassembled WGS sequence"/>
</dbReference>
<dbReference type="InterPro" id="IPR011990">
    <property type="entry name" value="TPR-like_helical_dom_sf"/>
</dbReference>
<organism evidence="4 5">
    <name type="scientific">Cryptosporidium xiaoi</name>
    <dbReference type="NCBI Taxonomy" id="659607"/>
    <lineage>
        <taxon>Eukaryota</taxon>
        <taxon>Sar</taxon>
        <taxon>Alveolata</taxon>
        <taxon>Apicomplexa</taxon>
        <taxon>Conoidasida</taxon>
        <taxon>Coccidia</taxon>
        <taxon>Eucoccidiorida</taxon>
        <taxon>Eimeriorina</taxon>
        <taxon>Cryptosporidiidae</taxon>
        <taxon>Cryptosporidium</taxon>
    </lineage>
</organism>
<dbReference type="SUPFAM" id="SSF48452">
    <property type="entry name" value="TPR-like"/>
    <property type="match status" value="1"/>
</dbReference>
<dbReference type="GO" id="GO:0019905">
    <property type="term" value="F:syntaxin binding"/>
    <property type="evidence" value="ECO:0007669"/>
    <property type="project" value="TreeGrafter"/>
</dbReference>
<dbReference type="GO" id="GO:0005483">
    <property type="term" value="F:soluble NSF attachment protein activity"/>
    <property type="evidence" value="ECO:0007669"/>
    <property type="project" value="TreeGrafter"/>
</dbReference>
<name>A0AAV9XV40_9CRYT</name>
<comment type="caution">
    <text evidence="4">The sequence shown here is derived from an EMBL/GenBank/DDBJ whole genome shotgun (WGS) entry which is preliminary data.</text>
</comment>
<proteinExistence type="inferred from homology"/>
<dbReference type="PANTHER" id="PTHR13768">
    <property type="entry name" value="SOLUBLE NSF ATTACHMENT PROTEIN SNAP"/>
    <property type="match status" value="1"/>
</dbReference>
<dbReference type="PANTHER" id="PTHR13768:SF8">
    <property type="entry name" value="ALPHA-SOLUBLE NSF ATTACHMENT PROTEIN"/>
    <property type="match status" value="1"/>
</dbReference>
<sequence>MEEAHEIFRKAEKASRGSSGFFSSIFSGGPDYDSAIQLYVESGNKYKMLKSWVESCECFNKAADLSLKQNDFVGASNYYTECGNIVKRTNLQKSIPYYLKAVELYNKNGRFSQSGKLFKDIAESLESDYQYEESSEYYKKAADLFDMDEYRKSAYSSCILKYADIVSLCVSEKNDCNNPSGSGDSDKLYESIKIYEEEAKKALGNSLIKYNAKEYLFKSFLIVLSLNDPVDAQIKFEKYSKIDQSFAISQQGKLCSSILGVIERKQRQSDEQEDDVYRNRLVEEFTQIIEEYNSIYPFDDWKVHFLSIIKRNLGRININVTEKTENNEFDLT</sequence>
<dbReference type="Gene3D" id="1.25.40.10">
    <property type="entry name" value="Tetratricopeptide repeat domain"/>
    <property type="match status" value="1"/>
</dbReference>
<protein>
    <submittedName>
        <fullName evidence="4">Uncharacterized protein</fullName>
    </submittedName>
</protein>
<dbReference type="AlphaFoldDB" id="A0AAV9XV40"/>
<evidence type="ECO:0000256" key="3">
    <source>
        <dbReference type="ARBA" id="ARBA00022927"/>
    </source>
</evidence>
<dbReference type="Pfam" id="PF14938">
    <property type="entry name" value="SNAP"/>
    <property type="match status" value="1"/>
</dbReference>
<dbReference type="GO" id="GO:0005774">
    <property type="term" value="C:vacuolar membrane"/>
    <property type="evidence" value="ECO:0007669"/>
    <property type="project" value="TreeGrafter"/>
</dbReference>
<keyword evidence="2" id="KW-0813">Transport</keyword>
<dbReference type="EMBL" id="JAWDEY010000032">
    <property type="protein sequence ID" value="KAK6588546.1"/>
    <property type="molecule type" value="Genomic_DNA"/>
</dbReference>
<dbReference type="PRINTS" id="PR00448">
    <property type="entry name" value="NSFATTACHMNT"/>
</dbReference>
<keyword evidence="3" id="KW-0653">Protein transport</keyword>
<gene>
    <name evidence="4" type="ORF">RS030_4632</name>
</gene>